<feature type="domain" description="HPP transmembrane region" evidence="2">
    <location>
        <begin position="21"/>
        <end position="177"/>
    </location>
</feature>
<evidence type="ECO:0000313" key="4">
    <source>
        <dbReference type="Proteomes" id="UP000244064"/>
    </source>
</evidence>
<evidence type="ECO:0000313" key="3">
    <source>
        <dbReference type="EMBL" id="PTU74110.1"/>
    </source>
</evidence>
<sequence>MSGQSLSSSLAQLLGWRSDSTSHLEKLLSALGAFLGIALIYAVTHWLLPLDSALWVIASMGASAVLLFAVPHGLLSQPWAVLGGHSLSALVGVSCQLLWPGEFFTPALAVGLAILLMHYARCIHPPGGATALCAVVGGPAIEALGYGFVLSPVLLNVGVILLVAVLFNSLFPWRRYPASLARQPEPLRNTAALAPEDFYHALRQVDSYIDIAFDDLLEILQLAQEHAQTQTLQPADILLGGCYSNALPGSHWGVRQVIDAPGGARPRDQVIYKTVAGAGSGSTGVCKRHELASWAKHAVAAEADGWVRVAPGESAARAAAAQG</sequence>
<accession>A0A2T5P8N6</accession>
<keyword evidence="1" id="KW-0812">Transmembrane</keyword>
<dbReference type="AlphaFoldDB" id="A0A2T5P8N6"/>
<protein>
    <submittedName>
        <fullName evidence="3">HPP domain-containing protein</fullName>
    </submittedName>
</protein>
<keyword evidence="1" id="KW-0472">Membrane</keyword>
<organism evidence="3 4">
    <name type="scientific">Pseudomonas mangrovi</name>
    <dbReference type="NCBI Taxonomy" id="2161748"/>
    <lineage>
        <taxon>Bacteria</taxon>
        <taxon>Pseudomonadati</taxon>
        <taxon>Pseudomonadota</taxon>
        <taxon>Gammaproteobacteria</taxon>
        <taxon>Pseudomonadales</taxon>
        <taxon>Pseudomonadaceae</taxon>
        <taxon>Pseudomonas</taxon>
    </lineage>
</organism>
<dbReference type="InterPro" id="IPR058581">
    <property type="entry name" value="TM_HPP"/>
</dbReference>
<dbReference type="Proteomes" id="UP000244064">
    <property type="component" value="Unassembled WGS sequence"/>
</dbReference>
<evidence type="ECO:0000259" key="2">
    <source>
        <dbReference type="Pfam" id="PF04982"/>
    </source>
</evidence>
<feature type="transmembrane region" description="Helical" evidence="1">
    <location>
        <begin position="154"/>
        <end position="173"/>
    </location>
</feature>
<gene>
    <name evidence="3" type="ORF">DBO85_12185</name>
</gene>
<dbReference type="Pfam" id="PF04982">
    <property type="entry name" value="TM_HPP"/>
    <property type="match status" value="1"/>
</dbReference>
<dbReference type="EMBL" id="QASN01000019">
    <property type="protein sequence ID" value="PTU74110.1"/>
    <property type="molecule type" value="Genomic_DNA"/>
</dbReference>
<evidence type="ECO:0000256" key="1">
    <source>
        <dbReference type="SAM" id="Phobius"/>
    </source>
</evidence>
<dbReference type="PANTHER" id="PTHR33741">
    <property type="entry name" value="TRANSMEMBRANE PROTEIN DDB_G0269096-RELATED"/>
    <property type="match status" value="1"/>
</dbReference>
<feature type="transmembrane region" description="Helical" evidence="1">
    <location>
        <begin position="53"/>
        <end position="70"/>
    </location>
</feature>
<dbReference type="RefSeq" id="WP_108107544.1">
    <property type="nucleotide sequence ID" value="NZ_QASN01000019.1"/>
</dbReference>
<name>A0A2T5P8N6_9PSED</name>
<feature type="transmembrane region" description="Helical" evidence="1">
    <location>
        <begin position="105"/>
        <end position="122"/>
    </location>
</feature>
<feature type="transmembrane region" description="Helical" evidence="1">
    <location>
        <begin position="27"/>
        <end position="47"/>
    </location>
</feature>
<proteinExistence type="predicted"/>
<reference evidence="3 4" key="1">
    <citation type="submission" date="2018-04" db="EMBL/GenBank/DDBJ databases">
        <title>Pseudomonas sp. nov., isolated from mangrove soil.</title>
        <authorList>
            <person name="Chen C."/>
        </authorList>
    </citation>
    <scope>NUCLEOTIDE SEQUENCE [LARGE SCALE GENOMIC DNA]</scope>
    <source>
        <strain evidence="3 4">TC-11</strain>
    </source>
</reference>
<keyword evidence="1" id="KW-1133">Transmembrane helix</keyword>
<dbReference type="OrthoDB" id="9811720at2"/>
<dbReference type="PANTHER" id="PTHR33741:SF5">
    <property type="entry name" value="TRANSMEMBRANE PROTEIN DDB_G0269096-RELATED"/>
    <property type="match status" value="1"/>
</dbReference>
<dbReference type="InterPro" id="IPR007065">
    <property type="entry name" value="HPP"/>
</dbReference>
<feature type="transmembrane region" description="Helical" evidence="1">
    <location>
        <begin position="129"/>
        <end position="148"/>
    </location>
</feature>
<comment type="caution">
    <text evidence="3">The sequence shown here is derived from an EMBL/GenBank/DDBJ whole genome shotgun (WGS) entry which is preliminary data.</text>
</comment>
<keyword evidence="4" id="KW-1185">Reference proteome</keyword>